<proteinExistence type="predicted"/>
<dbReference type="EMBL" id="JAUIRO010000004">
    <property type="protein sequence ID" value="KAK0717481.1"/>
    <property type="molecule type" value="Genomic_DNA"/>
</dbReference>
<organism evidence="2 3">
    <name type="scientific">Lasiosphaeria miniovina</name>
    <dbReference type="NCBI Taxonomy" id="1954250"/>
    <lineage>
        <taxon>Eukaryota</taxon>
        <taxon>Fungi</taxon>
        <taxon>Dikarya</taxon>
        <taxon>Ascomycota</taxon>
        <taxon>Pezizomycotina</taxon>
        <taxon>Sordariomycetes</taxon>
        <taxon>Sordariomycetidae</taxon>
        <taxon>Sordariales</taxon>
        <taxon>Lasiosphaeriaceae</taxon>
        <taxon>Lasiosphaeria</taxon>
    </lineage>
</organism>
<sequence length="243" mass="27203">MQPQTVGPRSILPGPQMPSPSAGPVLTMLLGECTVLSSTNSTDSKDPSAHRPTKLLPFYRVARCRPNRCQPTHPARNTFRGMARHRSRRCPCFYKHGRDMLFATQVGGLLRLAAVLSTCPGRHQGTSCDGPYTRRDHTRVYSQIPSVFLAPDLISEINIGRCIEQRPVMEKPLFSPPLESWPFAQEMLLFSWQDSIYPSAFVRANSSQEQSPIASLSIDELSCCTFYGVDLSITCSRERCLLW</sequence>
<keyword evidence="3" id="KW-1185">Reference proteome</keyword>
<evidence type="ECO:0000256" key="1">
    <source>
        <dbReference type="SAM" id="MobiDB-lite"/>
    </source>
</evidence>
<name>A0AA40AKD2_9PEZI</name>
<dbReference type="AlphaFoldDB" id="A0AA40AKD2"/>
<dbReference type="Proteomes" id="UP001172101">
    <property type="component" value="Unassembled WGS sequence"/>
</dbReference>
<dbReference type="RefSeq" id="XP_060296274.1">
    <property type="nucleotide sequence ID" value="XM_060434233.1"/>
</dbReference>
<accession>A0AA40AKD2</accession>
<feature type="region of interest" description="Disordered" evidence="1">
    <location>
        <begin position="1"/>
        <end position="21"/>
    </location>
</feature>
<reference evidence="2" key="1">
    <citation type="submission" date="2023-06" db="EMBL/GenBank/DDBJ databases">
        <title>Genome-scale phylogeny and comparative genomics of the fungal order Sordariales.</title>
        <authorList>
            <consortium name="Lawrence Berkeley National Laboratory"/>
            <person name="Hensen N."/>
            <person name="Bonometti L."/>
            <person name="Westerberg I."/>
            <person name="Brannstrom I.O."/>
            <person name="Guillou S."/>
            <person name="Cros-Aarteil S."/>
            <person name="Calhoun S."/>
            <person name="Haridas S."/>
            <person name="Kuo A."/>
            <person name="Mondo S."/>
            <person name="Pangilinan J."/>
            <person name="Riley R."/>
            <person name="LaButti K."/>
            <person name="Andreopoulos B."/>
            <person name="Lipzen A."/>
            <person name="Chen C."/>
            <person name="Yanf M."/>
            <person name="Daum C."/>
            <person name="Ng V."/>
            <person name="Clum A."/>
            <person name="Steindorff A."/>
            <person name="Ohm R."/>
            <person name="Martin F."/>
            <person name="Silar P."/>
            <person name="Natvig D."/>
            <person name="Lalanne C."/>
            <person name="Gautier V."/>
            <person name="Ament-velasquez S.L."/>
            <person name="Kruys A."/>
            <person name="Hutchinson M.I."/>
            <person name="Powell A.J."/>
            <person name="Barry K."/>
            <person name="Miller A.N."/>
            <person name="Grigoriev I.V."/>
            <person name="Debuchy R."/>
            <person name="Gladieux P."/>
            <person name="Thoren M.H."/>
            <person name="Johannesson H."/>
        </authorList>
    </citation>
    <scope>NUCLEOTIDE SEQUENCE</scope>
    <source>
        <strain evidence="2">SMH2392-1A</strain>
    </source>
</reference>
<protein>
    <submittedName>
        <fullName evidence="2">Uncharacterized protein</fullName>
    </submittedName>
</protein>
<evidence type="ECO:0000313" key="3">
    <source>
        <dbReference type="Proteomes" id="UP001172101"/>
    </source>
</evidence>
<gene>
    <name evidence="2" type="ORF">B0T26DRAFT_297543</name>
</gene>
<evidence type="ECO:0000313" key="2">
    <source>
        <dbReference type="EMBL" id="KAK0717481.1"/>
    </source>
</evidence>
<dbReference type="GeneID" id="85317503"/>
<comment type="caution">
    <text evidence="2">The sequence shown here is derived from an EMBL/GenBank/DDBJ whole genome shotgun (WGS) entry which is preliminary data.</text>
</comment>